<organism evidence="1 2">
    <name type="scientific">Corynebacterium lipophiloflavum (strain ATCC 700352 / DSM 44291 / CCUG 37336 / JCM 10383 / DMMZ 1944)</name>
    <dbReference type="NCBI Taxonomy" id="525263"/>
    <lineage>
        <taxon>Bacteria</taxon>
        <taxon>Bacillati</taxon>
        <taxon>Actinomycetota</taxon>
        <taxon>Actinomycetes</taxon>
        <taxon>Mycobacteriales</taxon>
        <taxon>Corynebacteriaceae</taxon>
        <taxon>Corynebacterium</taxon>
    </lineage>
</organism>
<dbReference type="Proteomes" id="UP000006196">
    <property type="component" value="Unassembled WGS sequence"/>
</dbReference>
<dbReference type="HOGENOM" id="CLU_1640915_0_0_11"/>
<protein>
    <submittedName>
        <fullName evidence="1">Uncharacterized protein</fullName>
    </submittedName>
</protein>
<accession>C0XTN2</accession>
<evidence type="ECO:0000313" key="2">
    <source>
        <dbReference type="Proteomes" id="UP000006196"/>
    </source>
</evidence>
<comment type="caution">
    <text evidence="1">The sequence shown here is derived from an EMBL/GenBank/DDBJ whole genome shotgun (WGS) entry which is preliminary data.</text>
</comment>
<dbReference type="STRING" id="525263.HMPREF0298_1802"/>
<dbReference type="EMBL" id="ACHJ01000148">
    <property type="protein sequence ID" value="EEI16395.1"/>
    <property type="molecule type" value="Genomic_DNA"/>
</dbReference>
<gene>
    <name evidence="1" type="ORF">HMPREF0298_1802</name>
</gene>
<keyword evidence="2" id="KW-1185">Reference proteome</keyword>
<proteinExistence type="predicted"/>
<dbReference type="RefSeq" id="WP_006839094.1">
    <property type="nucleotide sequence ID" value="NZ_GG667191.1"/>
</dbReference>
<sequence length="186" mass="20742">MNAVIDSASQPVAPLRRHFVQITGTLRINGKEVSSTRAAQLLHMVASGGGRLARSTIEKVLYGGFCSRSSLWYPLKVCQESGVDIHYDKVTRSVVLHDAVLFDYDVAVNYLRQGNPQAALWVLNGWPFASSTDPYAESLTTRLRDEFLAAQPNMYRSEIEDAFEVLDTKCLGHSAHRMPHYSSCIH</sequence>
<dbReference type="AlphaFoldDB" id="C0XTN2"/>
<reference evidence="1" key="1">
    <citation type="submission" date="2009-01" db="EMBL/GenBank/DDBJ databases">
        <authorList>
            <person name="Qin X."/>
            <person name="Bachman B."/>
            <person name="Battles P."/>
            <person name="Bell A."/>
            <person name="Bess C."/>
            <person name="Bickham C."/>
            <person name="Chaboub L."/>
            <person name="Chen D."/>
            <person name="Coyle M."/>
            <person name="Deiros D.R."/>
            <person name="Dinh H."/>
            <person name="Forbes L."/>
            <person name="Fowler G."/>
            <person name="Francisco L."/>
            <person name="Fu Q."/>
            <person name="Gubbala S."/>
            <person name="Hale W."/>
            <person name="Han Y."/>
            <person name="Hemphill L."/>
            <person name="Highlander S.K."/>
            <person name="Hirani K."/>
            <person name="Hogues M."/>
            <person name="Jackson L."/>
            <person name="Jakkamsetti A."/>
            <person name="Javaid M."/>
            <person name="Jiang H."/>
            <person name="Korchina V."/>
            <person name="Kovar C."/>
            <person name="Lara F."/>
            <person name="Lee S."/>
            <person name="Mata R."/>
            <person name="Mathew T."/>
            <person name="Moen C."/>
            <person name="Morales K."/>
            <person name="Munidasa M."/>
            <person name="Nazareth L."/>
            <person name="Ngo R."/>
            <person name="Nguyen L."/>
            <person name="Okwuonu G."/>
            <person name="Ongeri F."/>
            <person name="Patil S."/>
            <person name="Petrosino J."/>
            <person name="Pham C."/>
            <person name="Pham P."/>
            <person name="Pu L.-L."/>
            <person name="Puazo M."/>
            <person name="Raj R."/>
            <person name="Reid J."/>
            <person name="Rouhana J."/>
            <person name="Saada N."/>
            <person name="Shang Y."/>
            <person name="Simmons D."/>
            <person name="Thornton R."/>
            <person name="Warren J."/>
            <person name="Weissenberger G."/>
            <person name="Zhang J."/>
            <person name="Zhang L."/>
            <person name="Zhou C."/>
            <person name="Zhu D."/>
            <person name="Muzny D."/>
            <person name="Worley K."/>
            <person name="Gibbs R."/>
        </authorList>
    </citation>
    <scope>NUCLEOTIDE SEQUENCE [LARGE SCALE GENOMIC DNA]</scope>
    <source>
        <strain evidence="1">DSM 44291</strain>
    </source>
</reference>
<evidence type="ECO:0000313" key="1">
    <source>
        <dbReference type="EMBL" id="EEI16395.1"/>
    </source>
</evidence>
<dbReference type="eggNOG" id="ENOG5031MFP">
    <property type="taxonomic scope" value="Bacteria"/>
</dbReference>
<name>C0XTN2_CORLD</name>